<keyword evidence="2" id="KW-0812">Transmembrane</keyword>
<feature type="transmembrane region" description="Helical" evidence="2">
    <location>
        <begin position="211"/>
        <end position="235"/>
    </location>
</feature>
<organism evidence="3 4">
    <name type="scientific">Natronincola ferrireducens</name>
    <dbReference type="NCBI Taxonomy" id="393762"/>
    <lineage>
        <taxon>Bacteria</taxon>
        <taxon>Bacillati</taxon>
        <taxon>Bacillota</taxon>
        <taxon>Clostridia</taxon>
        <taxon>Peptostreptococcales</taxon>
        <taxon>Natronincolaceae</taxon>
        <taxon>Natronincola</taxon>
    </lineage>
</organism>
<accession>A0A1G9G221</accession>
<feature type="transmembrane region" description="Helical" evidence="2">
    <location>
        <begin position="148"/>
        <end position="167"/>
    </location>
</feature>
<name>A0A1G9G221_9FIRM</name>
<dbReference type="PANTHER" id="PTHR34300:SF2">
    <property type="entry name" value="QUEUOSINE PRECURSOR TRANSPORTER-RELATED"/>
    <property type="match status" value="1"/>
</dbReference>
<gene>
    <name evidence="3" type="ORF">SAMN05660472_02325</name>
</gene>
<dbReference type="Pfam" id="PF02592">
    <property type="entry name" value="Vut_1"/>
    <property type="match status" value="1"/>
</dbReference>
<protein>
    <recommendedName>
        <fullName evidence="1">Queuosine precursor transporter</fullName>
    </recommendedName>
</protein>
<evidence type="ECO:0000313" key="4">
    <source>
        <dbReference type="Proteomes" id="UP000198718"/>
    </source>
</evidence>
<dbReference type="InterPro" id="IPR003744">
    <property type="entry name" value="YhhQ"/>
</dbReference>
<keyword evidence="4" id="KW-1185">Reference proteome</keyword>
<feature type="transmembrane region" description="Helical" evidence="2">
    <location>
        <begin position="12"/>
        <end position="33"/>
    </location>
</feature>
<sequence>MGPLITGPWSGIPNLLLTNIFGLAVIATGAYLSEKLGKKYAPFVLVGLLSGLQIMVSFTSSKFVALTVGGVEFFIIAGSLMYPILALGEDYLNEFYGREIAKSAVTAQFIVRALSTIFLIWLIFLPAPSFAEENFTIFKDLMGIVPRVAISSMLGTYIGGLLNVHIFAKLKKKTEGGMLWLRTLVSTIVGLFANAIIFTLLAFAFTVPASALLQMILISATVRIITGFLEIIFLYGMAMLRDKGLILQADEPILVGPVKKDEVVS</sequence>
<dbReference type="AlphaFoldDB" id="A0A1G9G221"/>
<feature type="transmembrane region" description="Helical" evidence="2">
    <location>
        <begin position="179"/>
        <end position="205"/>
    </location>
</feature>
<keyword evidence="2" id="KW-0472">Membrane</keyword>
<dbReference type="RefSeq" id="WP_090553857.1">
    <property type="nucleotide sequence ID" value="NZ_FNFP01000005.1"/>
</dbReference>
<dbReference type="OrthoDB" id="9805479at2"/>
<proteinExistence type="predicted"/>
<dbReference type="PANTHER" id="PTHR34300">
    <property type="entry name" value="QUEUOSINE PRECURSOR TRANSPORTER-RELATED"/>
    <property type="match status" value="1"/>
</dbReference>
<evidence type="ECO:0000256" key="2">
    <source>
        <dbReference type="SAM" id="Phobius"/>
    </source>
</evidence>
<evidence type="ECO:0000313" key="3">
    <source>
        <dbReference type="EMBL" id="SDK94714.1"/>
    </source>
</evidence>
<dbReference type="Proteomes" id="UP000198718">
    <property type="component" value="Unassembled WGS sequence"/>
</dbReference>
<dbReference type="STRING" id="393762.SAMN05660472_02325"/>
<feature type="transmembrane region" description="Helical" evidence="2">
    <location>
        <begin position="109"/>
        <end position="128"/>
    </location>
</feature>
<dbReference type="NCBIfam" id="TIGR00697">
    <property type="entry name" value="queuosine precursor transporter"/>
    <property type="match status" value="1"/>
</dbReference>
<dbReference type="EMBL" id="FNFP01000005">
    <property type="protein sequence ID" value="SDK94714.1"/>
    <property type="molecule type" value="Genomic_DNA"/>
</dbReference>
<keyword evidence="2" id="KW-1133">Transmembrane helix</keyword>
<feature type="transmembrane region" description="Helical" evidence="2">
    <location>
        <begin position="64"/>
        <end position="88"/>
    </location>
</feature>
<reference evidence="3 4" key="1">
    <citation type="submission" date="2016-10" db="EMBL/GenBank/DDBJ databases">
        <authorList>
            <person name="de Groot N.N."/>
        </authorList>
    </citation>
    <scope>NUCLEOTIDE SEQUENCE [LARGE SCALE GENOMIC DNA]</scope>
    <source>
        <strain evidence="3 4">DSM 18346</strain>
    </source>
</reference>
<feature type="transmembrane region" description="Helical" evidence="2">
    <location>
        <begin position="40"/>
        <end position="58"/>
    </location>
</feature>
<evidence type="ECO:0000256" key="1">
    <source>
        <dbReference type="NCBIfam" id="TIGR00697"/>
    </source>
</evidence>